<keyword evidence="4" id="KW-0810">Translation regulation</keyword>
<organism evidence="9 10">
    <name type="scientific">Trapa incisa</name>
    <dbReference type="NCBI Taxonomy" id="236973"/>
    <lineage>
        <taxon>Eukaryota</taxon>
        <taxon>Viridiplantae</taxon>
        <taxon>Streptophyta</taxon>
        <taxon>Embryophyta</taxon>
        <taxon>Tracheophyta</taxon>
        <taxon>Spermatophyta</taxon>
        <taxon>Magnoliopsida</taxon>
        <taxon>eudicotyledons</taxon>
        <taxon>Gunneridae</taxon>
        <taxon>Pentapetalae</taxon>
        <taxon>rosids</taxon>
        <taxon>malvids</taxon>
        <taxon>Myrtales</taxon>
        <taxon>Lythraceae</taxon>
        <taxon>Trapa</taxon>
    </lineage>
</organism>
<comment type="subcellular location">
    <subcellularLocation>
        <location evidence="1">Cytoplasm</location>
    </subcellularLocation>
</comment>
<dbReference type="Pfam" id="PF00806">
    <property type="entry name" value="PUF"/>
    <property type="match status" value="3"/>
</dbReference>
<feature type="region of interest" description="Disordered" evidence="7">
    <location>
        <begin position="1"/>
        <end position="25"/>
    </location>
</feature>
<proteinExistence type="predicted"/>
<dbReference type="InterPro" id="IPR016024">
    <property type="entry name" value="ARM-type_fold"/>
</dbReference>
<dbReference type="SMART" id="SM00025">
    <property type="entry name" value="Pumilio"/>
    <property type="match status" value="7"/>
</dbReference>
<dbReference type="GO" id="GO:0003729">
    <property type="term" value="F:mRNA binding"/>
    <property type="evidence" value="ECO:0007669"/>
    <property type="project" value="TreeGrafter"/>
</dbReference>
<evidence type="ECO:0000256" key="4">
    <source>
        <dbReference type="ARBA" id="ARBA00022845"/>
    </source>
</evidence>
<feature type="repeat" description="Pumilio" evidence="6">
    <location>
        <begin position="355"/>
        <end position="395"/>
    </location>
</feature>
<dbReference type="InterPro" id="IPR033133">
    <property type="entry name" value="PUM-HD"/>
</dbReference>
<evidence type="ECO:0000256" key="2">
    <source>
        <dbReference type="ARBA" id="ARBA00022490"/>
    </source>
</evidence>
<keyword evidence="5" id="KW-0694">RNA-binding</keyword>
<evidence type="ECO:0000259" key="8">
    <source>
        <dbReference type="PROSITE" id="PS50303"/>
    </source>
</evidence>
<evidence type="ECO:0000256" key="1">
    <source>
        <dbReference type="ARBA" id="ARBA00004496"/>
    </source>
</evidence>
<evidence type="ECO:0000256" key="6">
    <source>
        <dbReference type="PROSITE-ProRule" id="PRU00317"/>
    </source>
</evidence>
<dbReference type="Proteomes" id="UP001345219">
    <property type="component" value="Chromosome 16"/>
</dbReference>
<evidence type="ECO:0000256" key="3">
    <source>
        <dbReference type="ARBA" id="ARBA00022737"/>
    </source>
</evidence>
<dbReference type="PANTHER" id="PTHR12537">
    <property type="entry name" value="RNA BINDING PROTEIN PUMILIO-RELATED"/>
    <property type="match status" value="1"/>
</dbReference>
<evidence type="ECO:0000313" key="9">
    <source>
        <dbReference type="EMBL" id="KAK4752759.1"/>
    </source>
</evidence>
<dbReference type="PROSITE" id="PS50303">
    <property type="entry name" value="PUM_HD"/>
    <property type="match status" value="1"/>
</dbReference>
<feature type="repeat" description="Pumilio" evidence="6">
    <location>
        <begin position="318"/>
        <end position="354"/>
    </location>
</feature>
<gene>
    <name evidence="9" type="ORF">SAY87_021557</name>
</gene>
<dbReference type="GO" id="GO:0006417">
    <property type="term" value="P:regulation of translation"/>
    <property type="evidence" value="ECO:0007669"/>
    <property type="project" value="UniProtKB-KW"/>
</dbReference>
<dbReference type="EMBL" id="JAXIOK010000016">
    <property type="protein sequence ID" value="KAK4752759.1"/>
    <property type="molecule type" value="Genomic_DNA"/>
</dbReference>
<evidence type="ECO:0000256" key="7">
    <source>
        <dbReference type="SAM" id="MobiDB-lite"/>
    </source>
</evidence>
<dbReference type="InterPro" id="IPR011989">
    <property type="entry name" value="ARM-like"/>
</dbReference>
<keyword evidence="10" id="KW-1185">Reference proteome</keyword>
<protein>
    <recommendedName>
        <fullName evidence="8">PUM-HD domain-containing protein</fullName>
    </recommendedName>
</protein>
<dbReference type="PROSITE" id="PS50302">
    <property type="entry name" value="PUM"/>
    <property type="match status" value="3"/>
</dbReference>
<keyword evidence="2" id="KW-0963">Cytoplasm</keyword>
<name>A0AAN7JTE1_9MYRT</name>
<comment type="caution">
    <text evidence="9">The sequence shown here is derived from an EMBL/GenBank/DDBJ whole genome shotgun (WGS) entry which is preliminary data.</text>
</comment>
<reference evidence="9 10" key="1">
    <citation type="journal article" date="2023" name="Hortic Res">
        <title>Pangenome of water caltrop reveals structural variations and asymmetric subgenome divergence after allopolyploidization.</title>
        <authorList>
            <person name="Zhang X."/>
            <person name="Chen Y."/>
            <person name="Wang L."/>
            <person name="Yuan Y."/>
            <person name="Fang M."/>
            <person name="Shi L."/>
            <person name="Lu R."/>
            <person name="Comes H.P."/>
            <person name="Ma Y."/>
            <person name="Chen Y."/>
            <person name="Huang G."/>
            <person name="Zhou Y."/>
            <person name="Zheng Z."/>
            <person name="Qiu Y."/>
        </authorList>
    </citation>
    <scope>NUCLEOTIDE SEQUENCE [LARGE SCALE GENOMIC DNA]</scope>
    <source>
        <tissue evidence="9">Roots</tissue>
    </source>
</reference>
<dbReference type="SUPFAM" id="SSF48371">
    <property type="entry name" value="ARM repeat"/>
    <property type="match status" value="1"/>
</dbReference>
<dbReference type="PANTHER" id="PTHR12537:SF63">
    <property type="entry name" value="PUMILIO HOMOLOG 15"/>
    <property type="match status" value="1"/>
</dbReference>
<evidence type="ECO:0000256" key="5">
    <source>
        <dbReference type="ARBA" id="ARBA00022884"/>
    </source>
</evidence>
<dbReference type="Gene3D" id="1.25.10.10">
    <property type="entry name" value="Leucine-rich Repeat Variant"/>
    <property type="match status" value="1"/>
</dbReference>
<feature type="repeat" description="Pumilio" evidence="6">
    <location>
        <begin position="282"/>
        <end position="317"/>
    </location>
</feature>
<keyword evidence="3" id="KW-0677">Repeat</keyword>
<evidence type="ECO:0000313" key="10">
    <source>
        <dbReference type="Proteomes" id="UP001345219"/>
    </source>
</evidence>
<feature type="domain" description="PUM-HD" evidence="8">
    <location>
        <begin position="66"/>
        <end position="421"/>
    </location>
</feature>
<dbReference type="InterPro" id="IPR001313">
    <property type="entry name" value="Pumilio_RNA-bd_rpt"/>
</dbReference>
<accession>A0AAN7JTE1</accession>
<dbReference type="AlphaFoldDB" id="A0AAN7JTE1"/>
<sequence length="426" mass="49508">MEENKPFTYCSSSSSSSNSGNPRRQDAMENLWRVSRCYPTSTLEEAFNNIRIYPEYNCISYNNLHQQQGFRRSYPSLNYNLFNSNAECDCFMCKSLFDLAVAPKTTKILQRFIENVHQSYLKHLFRAFVNKIEEMMSQPLANLITQSLIERFTAEQIDYALHEICAKGFLHRICINTYGRKTLEKLLERISDPQVINDLTNALKPSVLRLVDSDEGRNFILFCLRNFSDKGNKPILEVVAQNCTFIGGSIKGCTVLSQIINNVPDPINNGSEWMNHMLVIQAIAQNAKRLAYDQFGNYPMQSLLGRRNPYINTIILNQLKGEFYQLSSNKFGSNVVEKCLLMVTQRDQLDHIITELLSKSGISSLFLNEYGNYVMQTALKVSKEWMPLQHLYLLQSLRENQHIIWNTRYRKHLRQWLPRTTMQRML</sequence>
<dbReference type="GO" id="GO:0005737">
    <property type="term" value="C:cytoplasm"/>
    <property type="evidence" value="ECO:0007669"/>
    <property type="project" value="UniProtKB-SubCell"/>
</dbReference>